<dbReference type="GO" id="GO:0005840">
    <property type="term" value="C:ribosome"/>
    <property type="evidence" value="ECO:0007669"/>
    <property type="project" value="UniProtKB-KW"/>
</dbReference>
<gene>
    <name evidence="8" type="ORF">RJT34_04408</name>
</gene>
<sequence>MATRRTLRALTQATSFLFTNPKPSLRSLPLPPFPNSNTSSPIFSNSTPPSALAQCSHLRYFSSDKNDDHSSDEDDSEEEEEDGDEVEYEDTDDVPVSSGKKVYTLEEKEAEAAAIGYRVVGPLQKDDDVFKPHEPVFAVVQVGSHQFKVSNGDSIFTERLKFCEVNDKLILDKVLLLGSATQTIVGRPIVPDAAIHAVVEEHALDAKVIIFKKKRRKNYRRTKGHRQELTKLRITDIQGIEKPQNVLTKKPSKAAKKEQEKVAVTA</sequence>
<feature type="region of interest" description="Disordered" evidence="7">
    <location>
        <begin position="245"/>
        <end position="266"/>
    </location>
</feature>
<comment type="similarity">
    <text evidence="1">Belongs to the bacterial ribosomal protein bL21 family.</text>
</comment>
<accession>A0AAN9Q3D9</accession>
<evidence type="ECO:0000313" key="8">
    <source>
        <dbReference type="EMBL" id="KAK7319684.1"/>
    </source>
</evidence>
<evidence type="ECO:0000256" key="4">
    <source>
        <dbReference type="ARBA" id="ARBA00022980"/>
    </source>
</evidence>
<keyword evidence="4" id="KW-0689">Ribosomal protein</keyword>
<dbReference type="GO" id="GO:0005737">
    <property type="term" value="C:cytoplasm"/>
    <property type="evidence" value="ECO:0007669"/>
    <property type="project" value="UniProtKB-ARBA"/>
</dbReference>
<evidence type="ECO:0000256" key="5">
    <source>
        <dbReference type="ARBA" id="ARBA00023274"/>
    </source>
</evidence>
<evidence type="ECO:0000313" key="9">
    <source>
        <dbReference type="Proteomes" id="UP001359559"/>
    </source>
</evidence>
<dbReference type="InterPro" id="IPR028909">
    <property type="entry name" value="bL21-like"/>
</dbReference>
<keyword evidence="5" id="KW-0687">Ribonucleoprotein</keyword>
<dbReference type="PROSITE" id="PS01169">
    <property type="entry name" value="RIBOSOMAL_L21"/>
    <property type="match status" value="1"/>
</dbReference>
<keyword evidence="2" id="KW-0699">rRNA-binding</keyword>
<dbReference type="Pfam" id="PF00829">
    <property type="entry name" value="Ribosomal_L21p"/>
    <property type="match status" value="1"/>
</dbReference>
<organism evidence="8 9">
    <name type="scientific">Clitoria ternatea</name>
    <name type="common">Butterfly pea</name>
    <dbReference type="NCBI Taxonomy" id="43366"/>
    <lineage>
        <taxon>Eukaryota</taxon>
        <taxon>Viridiplantae</taxon>
        <taxon>Streptophyta</taxon>
        <taxon>Embryophyta</taxon>
        <taxon>Tracheophyta</taxon>
        <taxon>Spermatophyta</taxon>
        <taxon>Magnoliopsida</taxon>
        <taxon>eudicotyledons</taxon>
        <taxon>Gunneridae</taxon>
        <taxon>Pentapetalae</taxon>
        <taxon>rosids</taxon>
        <taxon>fabids</taxon>
        <taxon>Fabales</taxon>
        <taxon>Fabaceae</taxon>
        <taxon>Papilionoideae</taxon>
        <taxon>50 kb inversion clade</taxon>
        <taxon>NPAAA clade</taxon>
        <taxon>indigoferoid/millettioid clade</taxon>
        <taxon>Phaseoleae</taxon>
        <taxon>Clitoria</taxon>
    </lineage>
</organism>
<keyword evidence="9" id="KW-1185">Reference proteome</keyword>
<dbReference type="EMBL" id="JAYKXN010000001">
    <property type="protein sequence ID" value="KAK7319684.1"/>
    <property type="molecule type" value="Genomic_DNA"/>
</dbReference>
<dbReference type="HAMAP" id="MF_01363">
    <property type="entry name" value="Ribosomal_bL21"/>
    <property type="match status" value="1"/>
</dbReference>
<comment type="caution">
    <text evidence="8">The sequence shown here is derived from an EMBL/GenBank/DDBJ whole genome shotgun (WGS) entry which is preliminary data.</text>
</comment>
<feature type="compositionally biased region" description="Acidic residues" evidence="7">
    <location>
        <begin position="70"/>
        <end position="93"/>
    </location>
</feature>
<evidence type="ECO:0000256" key="6">
    <source>
        <dbReference type="ARBA" id="ARBA00044129"/>
    </source>
</evidence>
<dbReference type="SUPFAM" id="SSF141091">
    <property type="entry name" value="L21p-like"/>
    <property type="match status" value="1"/>
</dbReference>
<dbReference type="GO" id="GO:0006412">
    <property type="term" value="P:translation"/>
    <property type="evidence" value="ECO:0007669"/>
    <property type="project" value="InterPro"/>
</dbReference>
<protein>
    <recommendedName>
        <fullName evidence="6">Large ribosomal subunit protein bL21m</fullName>
    </recommendedName>
</protein>
<name>A0AAN9Q3D9_CLITE</name>
<evidence type="ECO:0000256" key="2">
    <source>
        <dbReference type="ARBA" id="ARBA00022730"/>
    </source>
</evidence>
<dbReference type="GO" id="GO:1990904">
    <property type="term" value="C:ribonucleoprotein complex"/>
    <property type="evidence" value="ECO:0007669"/>
    <property type="project" value="UniProtKB-KW"/>
</dbReference>
<dbReference type="AlphaFoldDB" id="A0AAN9Q3D9"/>
<evidence type="ECO:0000256" key="3">
    <source>
        <dbReference type="ARBA" id="ARBA00022884"/>
    </source>
</evidence>
<dbReference type="PANTHER" id="PTHR21349:SF0">
    <property type="entry name" value="LARGE RIBOSOMAL SUBUNIT PROTEIN BL21M"/>
    <property type="match status" value="1"/>
</dbReference>
<dbReference type="Proteomes" id="UP001359559">
    <property type="component" value="Unassembled WGS sequence"/>
</dbReference>
<dbReference type="GO" id="GO:0019843">
    <property type="term" value="F:rRNA binding"/>
    <property type="evidence" value="ECO:0007669"/>
    <property type="project" value="UniProtKB-KW"/>
</dbReference>
<evidence type="ECO:0000256" key="1">
    <source>
        <dbReference type="ARBA" id="ARBA00008563"/>
    </source>
</evidence>
<dbReference type="NCBIfam" id="TIGR00061">
    <property type="entry name" value="L21"/>
    <property type="match status" value="1"/>
</dbReference>
<feature type="region of interest" description="Disordered" evidence="7">
    <location>
        <begin position="19"/>
        <end position="50"/>
    </location>
</feature>
<reference evidence="8 9" key="1">
    <citation type="submission" date="2024-01" db="EMBL/GenBank/DDBJ databases">
        <title>The genomes of 5 underutilized Papilionoideae crops provide insights into root nodulation and disease resistance.</title>
        <authorList>
            <person name="Yuan L."/>
        </authorList>
    </citation>
    <scope>NUCLEOTIDE SEQUENCE [LARGE SCALE GENOMIC DNA]</scope>
    <source>
        <strain evidence="8">LY-2023</strain>
        <tissue evidence="8">Leaf</tissue>
    </source>
</reference>
<keyword evidence="3" id="KW-0694">RNA-binding</keyword>
<dbReference type="GO" id="GO:0003735">
    <property type="term" value="F:structural constituent of ribosome"/>
    <property type="evidence" value="ECO:0007669"/>
    <property type="project" value="InterPro"/>
</dbReference>
<feature type="compositionally biased region" description="Basic and acidic residues" evidence="7">
    <location>
        <begin position="255"/>
        <end position="266"/>
    </location>
</feature>
<dbReference type="InterPro" id="IPR018258">
    <property type="entry name" value="Ribosomal_bL21_CS"/>
</dbReference>
<dbReference type="InterPro" id="IPR036164">
    <property type="entry name" value="bL21-like_sf"/>
</dbReference>
<dbReference type="PANTHER" id="PTHR21349">
    <property type="entry name" value="50S RIBOSOMAL PROTEIN L21"/>
    <property type="match status" value="1"/>
</dbReference>
<dbReference type="InterPro" id="IPR001787">
    <property type="entry name" value="Ribosomal_bL21"/>
</dbReference>
<proteinExistence type="inferred from homology"/>
<feature type="compositionally biased region" description="Low complexity" evidence="7">
    <location>
        <begin position="35"/>
        <end position="50"/>
    </location>
</feature>
<evidence type="ECO:0000256" key="7">
    <source>
        <dbReference type="SAM" id="MobiDB-lite"/>
    </source>
</evidence>
<feature type="region of interest" description="Disordered" evidence="7">
    <location>
        <begin position="62"/>
        <end position="98"/>
    </location>
</feature>